<dbReference type="PANTHER" id="PTHR47338">
    <property type="entry name" value="ZN(II)2CYS6 TRANSCRIPTION FACTOR (EUROFUNG)-RELATED"/>
    <property type="match status" value="1"/>
</dbReference>
<evidence type="ECO:0000313" key="8">
    <source>
        <dbReference type="Proteomes" id="UP001595075"/>
    </source>
</evidence>
<evidence type="ECO:0000313" key="7">
    <source>
        <dbReference type="EMBL" id="KAL2064782.1"/>
    </source>
</evidence>
<dbReference type="CDD" id="cd00067">
    <property type="entry name" value="GAL4"/>
    <property type="match status" value="1"/>
</dbReference>
<dbReference type="EMBL" id="JAZHXI010000013">
    <property type="protein sequence ID" value="KAL2064782.1"/>
    <property type="molecule type" value="Genomic_DNA"/>
</dbReference>
<dbReference type="InterPro" id="IPR007219">
    <property type="entry name" value="XnlR_reg_dom"/>
</dbReference>
<sequence length="613" mass="69290">MDTPGQRSARKPGARAPLACGACRKRKTKCSGDWPSCRACTQRQQICHYAGNNPQAVMQRQLHSRPITPQSCNEDELAQQLPSRNIVLEAFKLYFDYYGDSTFCFFKEFVLMNDLEHGKVPLRLQFCVLALMARFIEPCFSIYNGTIEASEHFASLARTSMISTYDEISLLNMQCNLLLCIHWTGHGDEHRAWFQLGVATRIAQSLRLPFEDSFSQDDVAATEVKRRTFWTCFTLDRLMANGGDRRLTFDISSISTKLPGTRSDFLLGRKTSACTIGDAVGIDESLLAYTVRIVDILGKVVDWSGAGGRHNETRVPWDPNMPMSRFEKALDDWERALPSHMRYNEANQEAHTAVGEGKSFCTMHMLFYNARGHLYREYIPVVIPPGWDPGTGPCDGPILASDNPNPGWWAHAIRNGISSAVAISTIYKSMTTADLIPLVNPFLGYCLMTSSTFHIWNSLNSWKSCEGLLIGEPVKKLLIDDLRYLIQCQESWPVASYWIKALRIDFEQNSLVSRNKITPNSANKALVDIRSKLLHFGQSAEEPEAWKGYMPTRGHDMFQMFDTVEEKHTAQDPELSQEMAIFDEFPTSDDVLLNELLGMGYTYSDNMESYTAE</sequence>
<dbReference type="InterPro" id="IPR001138">
    <property type="entry name" value="Zn2Cys6_DnaBD"/>
</dbReference>
<dbReference type="Gene3D" id="4.10.240.10">
    <property type="entry name" value="Zn(2)-C6 fungal-type DNA-binding domain"/>
    <property type="match status" value="1"/>
</dbReference>
<name>A0ABR4C533_9HELO</name>
<reference evidence="7 8" key="1">
    <citation type="journal article" date="2024" name="Commun. Biol.">
        <title>Comparative genomic analysis of thermophilic fungi reveals convergent evolutionary adaptations and gene losses.</title>
        <authorList>
            <person name="Steindorff A.S."/>
            <person name="Aguilar-Pontes M.V."/>
            <person name="Robinson A.J."/>
            <person name="Andreopoulos B."/>
            <person name="LaButti K."/>
            <person name="Kuo A."/>
            <person name="Mondo S."/>
            <person name="Riley R."/>
            <person name="Otillar R."/>
            <person name="Haridas S."/>
            <person name="Lipzen A."/>
            <person name="Grimwood J."/>
            <person name="Schmutz J."/>
            <person name="Clum A."/>
            <person name="Reid I.D."/>
            <person name="Moisan M.C."/>
            <person name="Butler G."/>
            <person name="Nguyen T.T.M."/>
            <person name="Dewar K."/>
            <person name="Conant G."/>
            <person name="Drula E."/>
            <person name="Henrissat B."/>
            <person name="Hansel C."/>
            <person name="Singer S."/>
            <person name="Hutchinson M.I."/>
            <person name="de Vries R.P."/>
            <person name="Natvig D.O."/>
            <person name="Powell A.J."/>
            <person name="Tsang A."/>
            <person name="Grigoriev I.V."/>
        </authorList>
    </citation>
    <scope>NUCLEOTIDE SEQUENCE [LARGE SCALE GENOMIC DNA]</scope>
    <source>
        <strain evidence="7 8">CBS 494.80</strain>
    </source>
</reference>
<gene>
    <name evidence="7" type="ORF">VTL71DRAFT_3921</name>
</gene>
<evidence type="ECO:0000259" key="6">
    <source>
        <dbReference type="PROSITE" id="PS50048"/>
    </source>
</evidence>
<keyword evidence="8" id="KW-1185">Reference proteome</keyword>
<evidence type="ECO:0000256" key="2">
    <source>
        <dbReference type="ARBA" id="ARBA00022723"/>
    </source>
</evidence>
<comment type="subcellular location">
    <subcellularLocation>
        <location evidence="1">Nucleus</location>
    </subcellularLocation>
</comment>
<comment type="caution">
    <text evidence="7">The sequence shown here is derived from an EMBL/GenBank/DDBJ whole genome shotgun (WGS) entry which is preliminary data.</text>
</comment>
<dbReference type="CDD" id="cd12148">
    <property type="entry name" value="fungal_TF_MHR"/>
    <property type="match status" value="1"/>
</dbReference>
<feature type="domain" description="Zn(2)-C6 fungal-type" evidence="6">
    <location>
        <begin position="19"/>
        <end position="49"/>
    </location>
</feature>
<accession>A0ABR4C533</accession>
<dbReference type="PROSITE" id="PS00463">
    <property type="entry name" value="ZN2_CY6_FUNGAL_1"/>
    <property type="match status" value="1"/>
</dbReference>
<dbReference type="Proteomes" id="UP001595075">
    <property type="component" value="Unassembled WGS sequence"/>
</dbReference>
<dbReference type="SMART" id="SM00906">
    <property type="entry name" value="Fungal_trans"/>
    <property type="match status" value="1"/>
</dbReference>
<dbReference type="InterPro" id="IPR036864">
    <property type="entry name" value="Zn2-C6_fun-type_DNA-bd_sf"/>
</dbReference>
<keyword evidence="4" id="KW-0804">Transcription</keyword>
<keyword evidence="2" id="KW-0479">Metal-binding</keyword>
<organism evidence="7 8">
    <name type="scientific">Oculimacula yallundae</name>
    <dbReference type="NCBI Taxonomy" id="86028"/>
    <lineage>
        <taxon>Eukaryota</taxon>
        <taxon>Fungi</taxon>
        <taxon>Dikarya</taxon>
        <taxon>Ascomycota</taxon>
        <taxon>Pezizomycotina</taxon>
        <taxon>Leotiomycetes</taxon>
        <taxon>Helotiales</taxon>
        <taxon>Ploettnerulaceae</taxon>
        <taxon>Oculimacula</taxon>
    </lineage>
</organism>
<keyword evidence="3" id="KW-0805">Transcription regulation</keyword>
<evidence type="ECO:0000256" key="5">
    <source>
        <dbReference type="ARBA" id="ARBA00023242"/>
    </source>
</evidence>
<dbReference type="PANTHER" id="PTHR47338:SF5">
    <property type="entry name" value="ZN(II)2CYS6 TRANSCRIPTION FACTOR (EUROFUNG)"/>
    <property type="match status" value="1"/>
</dbReference>
<dbReference type="PROSITE" id="PS50048">
    <property type="entry name" value="ZN2_CY6_FUNGAL_2"/>
    <property type="match status" value="1"/>
</dbReference>
<dbReference type="Pfam" id="PF00172">
    <property type="entry name" value="Zn_clus"/>
    <property type="match status" value="1"/>
</dbReference>
<evidence type="ECO:0000256" key="4">
    <source>
        <dbReference type="ARBA" id="ARBA00023163"/>
    </source>
</evidence>
<protein>
    <recommendedName>
        <fullName evidence="6">Zn(2)-C6 fungal-type domain-containing protein</fullName>
    </recommendedName>
</protein>
<dbReference type="SMART" id="SM00066">
    <property type="entry name" value="GAL4"/>
    <property type="match status" value="1"/>
</dbReference>
<dbReference type="InterPro" id="IPR050815">
    <property type="entry name" value="TF_fung"/>
</dbReference>
<dbReference type="SUPFAM" id="SSF57701">
    <property type="entry name" value="Zn2/Cys6 DNA-binding domain"/>
    <property type="match status" value="1"/>
</dbReference>
<dbReference type="Pfam" id="PF04082">
    <property type="entry name" value="Fungal_trans"/>
    <property type="match status" value="1"/>
</dbReference>
<keyword evidence="5" id="KW-0539">Nucleus</keyword>
<evidence type="ECO:0000256" key="3">
    <source>
        <dbReference type="ARBA" id="ARBA00023015"/>
    </source>
</evidence>
<proteinExistence type="predicted"/>
<evidence type="ECO:0000256" key="1">
    <source>
        <dbReference type="ARBA" id="ARBA00004123"/>
    </source>
</evidence>